<proteinExistence type="predicted"/>
<feature type="region of interest" description="Disordered" evidence="1">
    <location>
        <begin position="1"/>
        <end position="75"/>
    </location>
</feature>
<dbReference type="AlphaFoldDB" id="B9TJV8"/>
<feature type="non-terminal residue" evidence="2">
    <location>
        <position position="1"/>
    </location>
</feature>
<dbReference type="Proteomes" id="UP000008311">
    <property type="component" value="Unassembled WGS sequence"/>
</dbReference>
<sequence length="133" mass="13756">RDAGTAAGGSPRAHPHPRGAAEPAQAAVGMRLPSALPDGHPALRAGPPRAARGRRADGGLRPGVNGGPPQIAVGTALAPGQYFDWSESLRAWTRRREMTPLSTLEAPPCRIAHPSSPCSPGAVRSGRPHSRHP</sequence>
<dbReference type="InParanoid" id="B9TJV8"/>
<evidence type="ECO:0000256" key="1">
    <source>
        <dbReference type="SAM" id="MobiDB-lite"/>
    </source>
</evidence>
<evidence type="ECO:0000313" key="2">
    <source>
        <dbReference type="EMBL" id="EEF23858.1"/>
    </source>
</evidence>
<accession>B9TJV8</accession>
<gene>
    <name evidence="2" type="ORF">RCOM_1896080</name>
</gene>
<keyword evidence="3" id="KW-1185">Reference proteome</keyword>
<protein>
    <submittedName>
        <fullName evidence="2">Uncharacterized protein</fullName>
    </submittedName>
</protein>
<organism evidence="2 3">
    <name type="scientific">Ricinus communis</name>
    <name type="common">Castor bean</name>
    <dbReference type="NCBI Taxonomy" id="3988"/>
    <lineage>
        <taxon>Eukaryota</taxon>
        <taxon>Viridiplantae</taxon>
        <taxon>Streptophyta</taxon>
        <taxon>Embryophyta</taxon>
        <taxon>Tracheophyta</taxon>
        <taxon>Spermatophyta</taxon>
        <taxon>Magnoliopsida</taxon>
        <taxon>eudicotyledons</taxon>
        <taxon>Gunneridae</taxon>
        <taxon>Pentapetalae</taxon>
        <taxon>rosids</taxon>
        <taxon>fabids</taxon>
        <taxon>Malpighiales</taxon>
        <taxon>Euphorbiaceae</taxon>
        <taxon>Acalyphoideae</taxon>
        <taxon>Acalypheae</taxon>
        <taxon>Ricinus</taxon>
    </lineage>
</organism>
<evidence type="ECO:0000313" key="3">
    <source>
        <dbReference type="Proteomes" id="UP000008311"/>
    </source>
</evidence>
<feature type="region of interest" description="Disordered" evidence="1">
    <location>
        <begin position="103"/>
        <end position="133"/>
    </location>
</feature>
<dbReference type="EMBL" id="EQ984406">
    <property type="protein sequence ID" value="EEF23858.1"/>
    <property type="molecule type" value="Genomic_DNA"/>
</dbReference>
<name>B9TJV8_RICCO</name>
<reference evidence="3" key="1">
    <citation type="journal article" date="2010" name="Nat. Biotechnol.">
        <title>Draft genome sequence of the oilseed species Ricinus communis.</title>
        <authorList>
            <person name="Chan A.P."/>
            <person name="Crabtree J."/>
            <person name="Zhao Q."/>
            <person name="Lorenzi H."/>
            <person name="Orvis J."/>
            <person name="Puiu D."/>
            <person name="Melake-Berhan A."/>
            <person name="Jones K.M."/>
            <person name="Redman J."/>
            <person name="Chen G."/>
            <person name="Cahoon E.B."/>
            <person name="Gedil M."/>
            <person name="Stanke M."/>
            <person name="Haas B.J."/>
            <person name="Wortman J.R."/>
            <person name="Fraser-Liggett C.M."/>
            <person name="Ravel J."/>
            <person name="Rabinowicz P.D."/>
        </authorList>
    </citation>
    <scope>NUCLEOTIDE SEQUENCE [LARGE SCALE GENOMIC DNA]</scope>
    <source>
        <strain evidence="3">cv. Hale</strain>
    </source>
</reference>